<feature type="chain" id="PRO_5047003146" evidence="2">
    <location>
        <begin position="19"/>
        <end position="113"/>
    </location>
</feature>
<accession>A0ABN8ZRL2</accession>
<keyword evidence="2" id="KW-0732">Signal</keyword>
<protein>
    <submittedName>
        <fullName evidence="3">Uncharacterized protein</fullName>
    </submittedName>
</protein>
<feature type="signal peptide" evidence="2">
    <location>
        <begin position="1"/>
        <end position="18"/>
    </location>
</feature>
<evidence type="ECO:0000313" key="4">
    <source>
        <dbReference type="Proteomes" id="UP001176941"/>
    </source>
</evidence>
<name>A0ABN8ZRL2_RANTA</name>
<feature type="region of interest" description="Disordered" evidence="1">
    <location>
        <begin position="23"/>
        <end position="113"/>
    </location>
</feature>
<reference evidence="3" key="1">
    <citation type="submission" date="2023-04" db="EMBL/GenBank/DDBJ databases">
        <authorList>
            <consortium name="ELIXIR-Norway"/>
        </authorList>
    </citation>
    <scope>NUCLEOTIDE SEQUENCE [LARGE SCALE GENOMIC DNA]</scope>
</reference>
<organism evidence="3 4">
    <name type="scientific">Rangifer tarandus platyrhynchus</name>
    <name type="common">Svalbard reindeer</name>
    <dbReference type="NCBI Taxonomy" id="3082113"/>
    <lineage>
        <taxon>Eukaryota</taxon>
        <taxon>Metazoa</taxon>
        <taxon>Chordata</taxon>
        <taxon>Craniata</taxon>
        <taxon>Vertebrata</taxon>
        <taxon>Euteleostomi</taxon>
        <taxon>Mammalia</taxon>
        <taxon>Eutheria</taxon>
        <taxon>Laurasiatheria</taxon>
        <taxon>Artiodactyla</taxon>
        <taxon>Ruminantia</taxon>
        <taxon>Pecora</taxon>
        <taxon>Cervidae</taxon>
        <taxon>Odocoileinae</taxon>
        <taxon>Rangifer</taxon>
    </lineage>
</organism>
<evidence type="ECO:0000256" key="1">
    <source>
        <dbReference type="SAM" id="MobiDB-lite"/>
    </source>
</evidence>
<evidence type="ECO:0000313" key="3">
    <source>
        <dbReference type="EMBL" id="CAI9176158.1"/>
    </source>
</evidence>
<gene>
    <name evidence="3" type="ORF">MRATA1EN1_LOCUS25120</name>
</gene>
<dbReference type="Proteomes" id="UP001176941">
    <property type="component" value="Chromosome 5"/>
</dbReference>
<proteinExistence type="predicted"/>
<feature type="compositionally biased region" description="Low complexity" evidence="1">
    <location>
        <begin position="75"/>
        <end position="98"/>
    </location>
</feature>
<sequence>MTSFPRALLGLLEGGTVAVPMAAPFYREKNQDPEPKRGSTSPRPAGEHNMRFLISSHFSSRGHGDSGPLPERRAASAPASRPGALGRPAASRPAGAGSTCSASVAPLSLLRSL</sequence>
<keyword evidence="4" id="KW-1185">Reference proteome</keyword>
<evidence type="ECO:0000256" key="2">
    <source>
        <dbReference type="SAM" id="SignalP"/>
    </source>
</evidence>
<feature type="compositionally biased region" description="Basic and acidic residues" evidence="1">
    <location>
        <begin position="26"/>
        <end position="37"/>
    </location>
</feature>
<dbReference type="EMBL" id="OX459941">
    <property type="protein sequence ID" value="CAI9176158.1"/>
    <property type="molecule type" value="Genomic_DNA"/>
</dbReference>